<dbReference type="eggNOG" id="ENOG502QPXT">
    <property type="taxonomic scope" value="Eukaryota"/>
</dbReference>
<proteinExistence type="predicted"/>
<dbReference type="Gene3D" id="3.30.559.10">
    <property type="entry name" value="Chloramphenicol acetyltransferase-like domain"/>
    <property type="match status" value="2"/>
</dbReference>
<evidence type="ECO:0000313" key="3">
    <source>
        <dbReference type="Proteomes" id="UP000087171"/>
    </source>
</evidence>
<dbReference type="PANTHER" id="PTHR31625">
    <property type="match status" value="1"/>
</dbReference>
<dbReference type="GeneID" id="101513417"/>
<dbReference type="OrthoDB" id="1862401at2759"/>
<evidence type="ECO:0000256" key="1">
    <source>
        <dbReference type="ARBA" id="ARBA00022679"/>
    </source>
</evidence>
<dbReference type="PaxDb" id="3827-XP_004507303.1"/>
<keyword evidence="2" id="KW-0012">Acyltransferase</keyword>
<dbReference type="InterPro" id="IPR023213">
    <property type="entry name" value="CAT-like_dom_sf"/>
</dbReference>
<dbReference type="GO" id="GO:0016747">
    <property type="term" value="F:acyltransferase activity, transferring groups other than amino-acyl groups"/>
    <property type="evidence" value="ECO:0007669"/>
    <property type="project" value="UniProtKB-ARBA"/>
</dbReference>
<dbReference type="Pfam" id="PF02458">
    <property type="entry name" value="Transferase"/>
    <property type="match status" value="1"/>
</dbReference>
<evidence type="ECO:0000256" key="2">
    <source>
        <dbReference type="ARBA" id="ARBA00023315"/>
    </source>
</evidence>
<accession>A0A1S2YN32</accession>
<evidence type="ECO:0000313" key="4">
    <source>
        <dbReference type="RefSeq" id="XP_004507303.1"/>
    </source>
</evidence>
<dbReference type="KEGG" id="cam:101513417"/>
<keyword evidence="3" id="KW-1185">Reference proteome</keyword>
<protein>
    <submittedName>
        <fullName evidence="4">Phenolic glucoside malonyltransferase 1-like</fullName>
    </submittedName>
</protein>
<reference evidence="4" key="2">
    <citation type="submission" date="2025-08" db="UniProtKB">
        <authorList>
            <consortium name="RefSeq"/>
        </authorList>
    </citation>
    <scope>IDENTIFICATION</scope>
    <source>
        <tissue evidence="4">Etiolated seedlings</tissue>
    </source>
</reference>
<keyword evidence="1" id="KW-0808">Transferase</keyword>
<gene>
    <name evidence="4" type="primary">LOC101513417</name>
</gene>
<name>A0A1S2YN32_CICAR</name>
<dbReference type="RefSeq" id="XP_004507303.1">
    <property type="nucleotide sequence ID" value="XM_004507246.3"/>
</dbReference>
<dbReference type="Proteomes" id="UP000087171">
    <property type="component" value="Chromosome Ca6"/>
</dbReference>
<sequence length="476" mass="53227">MAQQESLKIVEVCNIEPIHETTESFQSPTSLPLTFFDLLWLRFPPVERLFFYEFTKNSTISFYDSILPNLKHSLSLTLQHFLPLAGNIIWPNDSSKPIINYVVGDSVSFIVAESNSSFKDLSSDHCDASQRYHLIPLLKTSYEKASLISIQVTLFPNFGFCIGITTHHAALDGKSSTTFMKSWAFICSNFDQTLLISQSNSELAVPISSEKSQSLPENLTPFLDRSMIQDPNGIDEAFVEAWMKQGGPNNKSLKVWDIPCTMKNDAMKSLFELTPSNIQKLKQHAKNEMKKMNVINLSSFSVTCAYVLSCLAKAEKPKVDKAIFIFSVDCRTRLDPPISTMYFGNCVAGQKIVFETEKLVGEDGFFVALEEINESLNRVKDGEVLNGAKNWLSHMFKGSESTKIYSIAGSPRFEVYGIDFGFGKPKKVDMTSIDKTRAFSLSESRNGNGGIEISLALNKEDMEAFSSLFVHGLESI</sequence>
<dbReference type="AlphaFoldDB" id="A0A1S2YN32"/>
<organism evidence="3 4">
    <name type="scientific">Cicer arietinum</name>
    <name type="common">Chickpea</name>
    <name type="synonym">Garbanzo</name>
    <dbReference type="NCBI Taxonomy" id="3827"/>
    <lineage>
        <taxon>Eukaryota</taxon>
        <taxon>Viridiplantae</taxon>
        <taxon>Streptophyta</taxon>
        <taxon>Embryophyta</taxon>
        <taxon>Tracheophyta</taxon>
        <taxon>Spermatophyta</taxon>
        <taxon>Magnoliopsida</taxon>
        <taxon>eudicotyledons</taxon>
        <taxon>Gunneridae</taxon>
        <taxon>Pentapetalae</taxon>
        <taxon>rosids</taxon>
        <taxon>fabids</taxon>
        <taxon>Fabales</taxon>
        <taxon>Fabaceae</taxon>
        <taxon>Papilionoideae</taxon>
        <taxon>50 kb inversion clade</taxon>
        <taxon>NPAAA clade</taxon>
        <taxon>Hologalegina</taxon>
        <taxon>IRL clade</taxon>
        <taxon>Cicereae</taxon>
        <taxon>Cicer</taxon>
    </lineage>
</organism>
<dbReference type="STRING" id="3827.A0A1S2YN32"/>
<dbReference type="InterPro" id="IPR051504">
    <property type="entry name" value="Plant_metabolite_acyltrans"/>
</dbReference>
<reference evidence="3" key="1">
    <citation type="journal article" date="2013" name="Nat. Biotechnol.">
        <title>Draft genome sequence of chickpea (Cicer arietinum) provides a resource for trait improvement.</title>
        <authorList>
            <person name="Varshney R.K."/>
            <person name="Song C."/>
            <person name="Saxena R.K."/>
            <person name="Azam S."/>
            <person name="Yu S."/>
            <person name="Sharpe A.G."/>
            <person name="Cannon S."/>
            <person name="Baek J."/>
            <person name="Rosen B.D."/>
            <person name="Tar'an B."/>
            <person name="Millan T."/>
            <person name="Zhang X."/>
            <person name="Ramsay L.D."/>
            <person name="Iwata A."/>
            <person name="Wang Y."/>
            <person name="Nelson W."/>
            <person name="Farmer A.D."/>
            <person name="Gaur P.M."/>
            <person name="Soderlund C."/>
            <person name="Penmetsa R.V."/>
            <person name="Xu C."/>
            <person name="Bharti A.K."/>
            <person name="He W."/>
            <person name="Winter P."/>
            <person name="Zhao S."/>
            <person name="Hane J.K."/>
            <person name="Carrasquilla-Garcia N."/>
            <person name="Condie J.A."/>
            <person name="Upadhyaya H.D."/>
            <person name="Luo M.C."/>
            <person name="Thudi M."/>
            <person name="Gowda C.L."/>
            <person name="Singh N.P."/>
            <person name="Lichtenzveig J."/>
            <person name="Gali K.K."/>
            <person name="Rubio J."/>
            <person name="Nadarajan N."/>
            <person name="Dolezel J."/>
            <person name="Bansal K.C."/>
            <person name="Xu X."/>
            <person name="Edwards D."/>
            <person name="Zhang G."/>
            <person name="Kahl G."/>
            <person name="Gil J."/>
            <person name="Singh K.B."/>
            <person name="Datta S.K."/>
            <person name="Jackson S.A."/>
            <person name="Wang J."/>
            <person name="Cook D.R."/>
        </authorList>
    </citation>
    <scope>NUCLEOTIDE SEQUENCE [LARGE SCALE GENOMIC DNA]</scope>
    <source>
        <strain evidence="3">cv. CDC Frontier</strain>
    </source>
</reference>